<evidence type="ECO:0000313" key="1">
    <source>
        <dbReference type="EMBL" id="KAF9448703.1"/>
    </source>
</evidence>
<comment type="caution">
    <text evidence="1">The sequence shown here is derived from an EMBL/GenBank/DDBJ whole genome shotgun (WGS) entry which is preliminary data.</text>
</comment>
<gene>
    <name evidence="1" type="ORF">P691DRAFT_759666</name>
</gene>
<sequence length="211" mass="23518">MLDLAKKCGRQALADSIEQHWLKELFISSKKGQFSLLEDSLGVAETSEDLRHFHAQLYYTHLKATGAFDAGASNNIALDIANAGATMDQSLLAFNNSRRMRICNGFWSLSRLRLRLSIAPKLGDNALCSNHAHDCIPRWELWWRDVLDEAADLGQGLSDPGALIRRVQRNIAEPILGRSGAVIPCDGLIRSQVKQMVRDYDSSLADRFIIP</sequence>
<proteinExistence type="predicted"/>
<organism evidence="1 2">
    <name type="scientific">Macrolepiota fuliginosa MF-IS2</name>
    <dbReference type="NCBI Taxonomy" id="1400762"/>
    <lineage>
        <taxon>Eukaryota</taxon>
        <taxon>Fungi</taxon>
        <taxon>Dikarya</taxon>
        <taxon>Basidiomycota</taxon>
        <taxon>Agaricomycotina</taxon>
        <taxon>Agaricomycetes</taxon>
        <taxon>Agaricomycetidae</taxon>
        <taxon>Agaricales</taxon>
        <taxon>Agaricineae</taxon>
        <taxon>Agaricaceae</taxon>
        <taxon>Macrolepiota</taxon>
    </lineage>
</organism>
<dbReference type="Proteomes" id="UP000807342">
    <property type="component" value="Unassembled WGS sequence"/>
</dbReference>
<evidence type="ECO:0000313" key="2">
    <source>
        <dbReference type="Proteomes" id="UP000807342"/>
    </source>
</evidence>
<protein>
    <submittedName>
        <fullName evidence="1">Uncharacterized protein</fullName>
    </submittedName>
</protein>
<accession>A0A9P6C4Z2</accession>
<name>A0A9P6C4Z2_9AGAR</name>
<dbReference type="AlphaFoldDB" id="A0A9P6C4Z2"/>
<keyword evidence="2" id="KW-1185">Reference proteome</keyword>
<dbReference type="EMBL" id="MU151152">
    <property type="protein sequence ID" value="KAF9448703.1"/>
    <property type="molecule type" value="Genomic_DNA"/>
</dbReference>
<reference evidence="1" key="1">
    <citation type="submission" date="2020-11" db="EMBL/GenBank/DDBJ databases">
        <authorList>
            <consortium name="DOE Joint Genome Institute"/>
            <person name="Ahrendt S."/>
            <person name="Riley R."/>
            <person name="Andreopoulos W."/>
            <person name="Labutti K."/>
            <person name="Pangilinan J."/>
            <person name="Ruiz-Duenas F.J."/>
            <person name="Barrasa J.M."/>
            <person name="Sanchez-Garcia M."/>
            <person name="Camarero S."/>
            <person name="Miyauchi S."/>
            <person name="Serrano A."/>
            <person name="Linde D."/>
            <person name="Babiker R."/>
            <person name="Drula E."/>
            <person name="Ayuso-Fernandez I."/>
            <person name="Pacheco R."/>
            <person name="Padilla G."/>
            <person name="Ferreira P."/>
            <person name="Barriuso J."/>
            <person name="Kellner H."/>
            <person name="Castanera R."/>
            <person name="Alfaro M."/>
            <person name="Ramirez L."/>
            <person name="Pisabarro A.G."/>
            <person name="Kuo A."/>
            <person name="Tritt A."/>
            <person name="Lipzen A."/>
            <person name="He G."/>
            <person name="Yan M."/>
            <person name="Ng V."/>
            <person name="Cullen D."/>
            <person name="Martin F."/>
            <person name="Rosso M.-N."/>
            <person name="Henrissat B."/>
            <person name="Hibbett D."/>
            <person name="Martinez A.T."/>
            <person name="Grigoriev I.V."/>
        </authorList>
    </citation>
    <scope>NUCLEOTIDE SEQUENCE</scope>
    <source>
        <strain evidence="1">MF-IS2</strain>
    </source>
</reference>
<dbReference type="OrthoDB" id="2886395at2759"/>